<keyword evidence="1" id="KW-0732">Signal</keyword>
<evidence type="ECO:0000313" key="3">
    <source>
        <dbReference type="Proteomes" id="UP001062443"/>
    </source>
</evidence>
<evidence type="ECO:0008006" key="4">
    <source>
        <dbReference type="Google" id="ProtNLM"/>
    </source>
</evidence>
<name>A0ABQ0QLA8_9PROT</name>
<sequence length="245" mass="26936">MKRWLAVALGLSLCVGSACADETINVAGQRAHKVSDYKRIMRVYDRFQEFPEATRHGLSLVFVGETLPDHGVPSSAGLVIHAAKGDIPLYVGDDRQMHVPMSDALRAENPVVLQTKLPEQTVTNQIFLQVAVPDEMQFTDDAARHWLEQVNDCVENLTGVLLAILMPDAHKLQVAVAPSSRFEMLQGGVTHVLVDNGGATPYLYTFRPQDFARDTVFRASKPLSWVRVLAPGGATVAFQQDHAVH</sequence>
<evidence type="ECO:0000256" key="1">
    <source>
        <dbReference type="SAM" id="SignalP"/>
    </source>
</evidence>
<accession>A0ABQ0QLA8</accession>
<feature type="chain" id="PRO_5047085085" description="DUF2987 domain-containing protein" evidence="1">
    <location>
        <begin position="21"/>
        <end position="245"/>
    </location>
</feature>
<reference evidence="2" key="1">
    <citation type="submission" date="2013-04" db="EMBL/GenBank/DDBJ databases">
        <title>The genome sequencing project of 58 acetic acid bacteria.</title>
        <authorList>
            <person name="Okamoto-Kainuma A."/>
            <person name="Ishikawa M."/>
            <person name="Umino S."/>
            <person name="Koizumi Y."/>
            <person name="Shiwa Y."/>
            <person name="Yoshikawa H."/>
            <person name="Matsutani M."/>
            <person name="Matsushita K."/>
        </authorList>
    </citation>
    <scope>NUCLEOTIDE SEQUENCE</scope>
    <source>
        <strain evidence="2">NBRC 106556</strain>
    </source>
</reference>
<protein>
    <recommendedName>
        <fullName evidence="4">DUF2987 domain-containing protein</fullName>
    </recommendedName>
</protein>
<dbReference type="RefSeq" id="WP_068170652.1">
    <property type="nucleotide sequence ID" value="NZ_BAQB01000096.1"/>
</dbReference>
<keyword evidence="3" id="KW-1185">Reference proteome</keyword>
<dbReference type="PROSITE" id="PS51257">
    <property type="entry name" value="PROKAR_LIPOPROTEIN"/>
    <property type="match status" value="1"/>
</dbReference>
<feature type="signal peptide" evidence="1">
    <location>
        <begin position="1"/>
        <end position="20"/>
    </location>
</feature>
<dbReference type="EMBL" id="BAQB01000096">
    <property type="protein sequence ID" value="GBR49115.1"/>
    <property type="molecule type" value="Genomic_DNA"/>
</dbReference>
<dbReference type="Proteomes" id="UP001062443">
    <property type="component" value="Unassembled WGS sequence"/>
</dbReference>
<comment type="caution">
    <text evidence="2">The sequence shown here is derived from an EMBL/GenBank/DDBJ whole genome shotgun (WGS) entry which is preliminary data.</text>
</comment>
<organism evidence="2 3">
    <name type="scientific">Neokomagataea tanensis NBRC 106556</name>
    <dbReference type="NCBI Taxonomy" id="1223519"/>
    <lineage>
        <taxon>Bacteria</taxon>
        <taxon>Pseudomonadati</taxon>
        <taxon>Pseudomonadota</taxon>
        <taxon>Alphaproteobacteria</taxon>
        <taxon>Acetobacterales</taxon>
        <taxon>Acetobacteraceae</taxon>
        <taxon>Neokomagataea</taxon>
    </lineage>
</organism>
<proteinExistence type="predicted"/>
<evidence type="ECO:0000313" key="2">
    <source>
        <dbReference type="EMBL" id="GBR49115.1"/>
    </source>
</evidence>
<gene>
    <name evidence="2" type="ORF">AA106556_1939</name>
</gene>